<dbReference type="EC" id="2.7.11.1" evidence="1"/>
<proteinExistence type="predicted"/>
<keyword evidence="12" id="KW-1185">Reference proteome</keyword>
<protein>
    <recommendedName>
        <fullName evidence="1">non-specific serine/threonine protein kinase</fullName>
        <ecNumber evidence="1">2.7.11.1</ecNumber>
    </recommendedName>
</protein>
<evidence type="ECO:0000259" key="10">
    <source>
        <dbReference type="PROSITE" id="PS50011"/>
    </source>
</evidence>
<keyword evidence="3" id="KW-0808">Transferase</keyword>
<dbReference type="PANTHER" id="PTHR45998">
    <property type="entry name" value="SERINE/THREONINE-PROTEIN KINASE 16"/>
    <property type="match status" value="1"/>
</dbReference>
<evidence type="ECO:0000256" key="8">
    <source>
        <dbReference type="ARBA" id="ARBA00048679"/>
    </source>
</evidence>
<dbReference type="InterPro" id="IPR008271">
    <property type="entry name" value="Ser/Thr_kinase_AS"/>
</dbReference>
<dbReference type="InterPro" id="IPR052239">
    <property type="entry name" value="Ser/Thr-specific_kinases"/>
</dbReference>
<dbReference type="Pfam" id="PF00069">
    <property type="entry name" value="Pkinase"/>
    <property type="match status" value="1"/>
</dbReference>
<dbReference type="GO" id="GO:0005524">
    <property type="term" value="F:ATP binding"/>
    <property type="evidence" value="ECO:0007669"/>
    <property type="project" value="UniProtKB-KW"/>
</dbReference>
<dbReference type="PROSITE" id="PS00108">
    <property type="entry name" value="PROTEIN_KINASE_ST"/>
    <property type="match status" value="1"/>
</dbReference>
<evidence type="ECO:0000256" key="6">
    <source>
        <dbReference type="ARBA" id="ARBA00022840"/>
    </source>
</evidence>
<evidence type="ECO:0000256" key="2">
    <source>
        <dbReference type="ARBA" id="ARBA00022527"/>
    </source>
</evidence>
<dbReference type="PROSITE" id="PS50011">
    <property type="entry name" value="PROTEIN_KINASE_DOM"/>
    <property type="match status" value="1"/>
</dbReference>
<keyword evidence="2" id="KW-0723">Serine/threonine-protein kinase</keyword>
<dbReference type="AlphaFoldDB" id="A0A8J5RM06"/>
<dbReference type="Proteomes" id="UP000729402">
    <property type="component" value="Unassembled WGS sequence"/>
</dbReference>
<feature type="region of interest" description="Disordered" evidence="9">
    <location>
        <begin position="1"/>
        <end position="44"/>
    </location>
</feature>
<dbReference type="OrthoDB" id="248923at2759"/>
<dbReference type="GO" id="GO:0004674">
    <property type="term" value="F:protein serine/threonine kinase activity"/>
    <property type="evidence" value="ECO:0007669"/>
    <property type="project" value="UniProtKB-KW"/>
</dbReference>
<dbReference type="PANTHER" id="PTHR45998:SF2">
    <property type="entry name" value="SERINE_THREONINE-PROTEIN KINASE 16"/>
    <property type="match status" value="1"/>
</dbReference>
<name>A0A8J5RM06_ZIZPA</name>
<gene>
    <name evidence="11" type="ORF">GUJ93_ZPchr0009g1890</name>
</gene>
<evidence type="ECO:0000313" key="11">
    <source>
        <dbReference type="EMBL" id="KAG8049552.1"/>
    </source>
</evidence>
<dbReference type="InterPro" id="IPR000719">
    <property type="entry name" value="Prot_kinase_dom"/>
</dbReference>
<sequence length="299" mass="33927">MRIKRQVEFGKAQSRSPPLVLDLPSPTELERRRHSPSRRLAGAGARRVVPRMGCSMSGLNALYDAANGGGDVWINERHFRVLRQIGEGGFAFVYLVKEHQASADAARGRHPSHASEDGTYAMKKVLIQSKEQLDLVKEEIRVSSLFNHPSLLPLLDHAIISVKGDWNNEAYLLFPVYMDGTLFDNAKVMQSRKEFYSTIDVLRIFQQLCEGLKHMHSFDPPYAHNDVKPGNVLVTHRKGQAPLATLMDFGSARPARKEIRSRSEALTLQVRFSPWPFIRYLLLILYQSIDFQFSPNQSE</sequence>
<reference evidence="11" key="2">
    <citation type="submission" date="2021-02" db="EMBL/GenBank/DDBJ databases">
        <authorList>
            <person name="Kimball J.A."/>
            <person name="Haas M.W."/>
            <person name="Macchietto M."/>
            <person name="Kono T."/>
            <person name="Duquette J."/>
            <person name="Shao M."/>
        </authorList>
    </citation>
    <scope>NUCLEOTIDE SEQUENCE</scope>
    <source>
        <tissue evidence="11">Fresh leaf tissue</tissue>
    </source>
</reference>
<evidence type="ECO:0000256" key="4">
    <source>
        <dbReference type="ARBA" id="ARBA00022741"/>
    </source>
</evidence>
<feature type="domain" description="Protein kinase" evidence="10">
    <location>
        <begin position="79"/>
        <end position="299"/>
    </location>
</feature>
<evidence type="ECO:0000256" key="7">
    <source>
        <dbReference type="ARBA" id="ARBA00047899"/>
    </source>
</evidence>
<keyword evidence="4" id="KW-0547">Nucleotide-binding</keyword>
<comment type="catalytic activity">
    <reaction evidence="7">
        <text>L-threonyl-[protein] + ATP = O-phospho-L-threonyl-[protein] + ADP + H(+)</text>
        <dbReference type="Rhea" id="RHEA:46608"/>
        <dbReference type="Rhea" id="RHEA-COMP:11060"/>
        <dbReference type="Rhea" id="RHEA-COMP:11605"/>
        <dbReference type="ChEBI" id="CHEBI:15378"/>
        <dbReference type="ChEBI" id="CHEBI:30013"/>
        <dbReference type="ChEBI" id="CHEBI:30616"/>
        <dbReference type="ChEBI" id="CHEBI:61977"/>
        <dbReference type="ChEBI" id="CHEBI:456216"/>
        <dbReference type="EC" id="2.7.11.1"/>
    </reaction>
</comment>
<evidence type="ECO:0000256" key="9">
    <source>
        <dbReference type="SAM" id="MobiDB-lite"/>
    </source>
</evidence>
<evidence type="ECO:0000256" key="1">
    <source>
        <dbReference type="ARBA" id="ARBA00012513"/>
    </source>
</evidence>
<keyword evidence="5" id="KW-0418">Kinase</keyword>
<evidence type="ECO:0000256" key="5">
    <source>
        <dbReference type="ARBA" id="ARBA00022777"/>
    </source>
</evidence>
<evidence type="ECO:0000256" key="3">
    <source>
        <dbReference type="ARBA" id="ARBA00022679"/>
    </source>
</evidence>
<reference evidence="11" key="1">
    <citation type="journal article" date="2021" name="bioRxiv">
        <title>Whole Genome Assembly and Annotation of Northern Wild Rice, Zizania palustris L., Supports a Whole Genome Duplication in the Zizania Genus.</title>
        <authorList>
            <person name="Haas M."/>
            <person name="Kono T."/>
            <person name="Macchietto M."/>
            <person name="Millas R."/>
            <person name="McGilp L."/>
            <person name="Shao M."/>
            <person name="Duquette J."/>
            <person name="Hirsch C.N."/>
            <person name="Kimball J."/>
        </authorList>
    </citation>
    <scope>NUCLEOTIDE SEQUENCE</scope>
    <source>
        <tissue evidence="11">Fresh leaf tissue</tissue>
    </source>
</reference>
<accession>A0A8J5RM06</accession>
<keyword evidence="6" id="KW-0067">ATP-binding</keyword>
<organism evidence="11 12">
    <name type="scientific">Zizania palustris</name>
    <name type="common">Northern wild rice</name>
    <dbReference type="NCBI Taxonomy" id="103762"/>
    <lineage>
        <taxon>Eukaryota</taxon>
        <taxon>Viridiplantae</taxon>
        <taxon>Streptophyta</taxon>
        <taxon>Embryophyta</taxon>
        <taxon>Tracheophyta</taxon>
        <taxon>Spermatophyta</taxon>
        <taxon>Magnoliopsida</taxon>
        <taxon>Liliopsida</taxon>
        <taxon>Poales</taxon>
        <taxon>Poaceae</taxon>
        <taxon>BOP clade</taxon>
        <taxon>Oryzoideae</taxon>
        <taxon>Oryzeae</taxon>
        <taxon>Zizaniinae</taxon>
        <taxon>Zizania</taxon>
    </lineage>
</organism>
<dbReference type="SMART" id="SM00220">
    <property type="entry name" value="S_TKc"/>
    <property type="match status" value="1"/>
</dbReference>
<evidence type="ECO:0000313" key="12">
    <source>
        <dbReference type="Proteomes" id="UP000729402"/>
    </source>
</evidence>
<dbReference type="EMBL" id="JAAALK010000289">
    <property type="protein sequence ID" value="KAG8049552.1"/>
    <property type="molecule type" value="Genomic_DNA"/>
</dbReference>
<dbReference type="GO" id="GO:0005737">
    <property type="term" value="C:cytoplasm"/>
    <property type="evidence" value="ECO:0007669"/>
    <property type="project" value="TreeGrafter"/>
</dbReference>
<comment type="caution">
    <text evidence="11">The sequence shown here is derived from an EMBL/GenBank/DDBJ whole genome shotgun (WGS) entry which is preliminary data.</text>
</comment>
<comment type="catalytic activity">
    <reaction evidence="8">
        <text>L-seryl-[protein] + ATP = O-phospho-L-seryl-[protein] + ADP + H(+)</text>
        <dbReference type="Rhea" id="RHEA:17989"/>
        <dbReference type="Rhea" id="RHEA-COMP:9863"/>
        <dbReference type="Rhea" id="RHEA-COMP:11604"/>
        <dbReference type="ChEBI" id="CHEBI:15378"/>
        <dbReference type="ChEBI" id="CHEBI:29999"/>
        <dbReference type="ChEBI" id="CHEBI:30616"/>
        <dbReference type="ChEBI" id="CHEBI:83421"/>
        <dbReference type="ChEBI" id="CHEBI:456216"/>
        <dbReference type="EC" id="2.7.11.1"/>
    </reaction>
</comment>